<gene>
    <name evidence="6" type="primary">hflX</name>
    <name evidence="10" type="ordered locus">BH2362</name>
</gene>
<dbReference type="InterPro" id="IPR025121">
    <property type="entry name" value="GTPase_HflX_N"/>
</dbReference>
<keyword evidence="11" id="KW-1185">Reference proteome</keyword>
<evidence type="ECO:0000256" key="1">
    <source>
        <dbReference type="ARBA" id="ARBA00022490"/>
    </source>
</evidence>
<dbReference type="InterPro" id="IPR006073">
    <property type="entry name" value="GTP-bd"/>
</dbReference>
<dbReference type="eggNOG" id="COG2262">
    <property type="taxonomic scope" value="Bacteria"/>
</dbReference>
<evidence type="ECO:0000256" key="6">
    <source>
        <dbReference type="HAMAP-Rule" id="MF_00900"/>
    </source>
</evidence>
<dbReference type="GO" id="GO:0005525">
    <property type="term" value="F:GTP binding"/>
    <property type="evidence" value="ECO:0007669"/>
    <property type="project" value="UniProtKB-UniRule"/>
</dbReference>
<dbReference type="Pfam" id="PF01926">
    <property type="entry name" value="MMR_HSR1"/>
    <property type="match status" value="1"/>
</dbReference>
<dbReference type="KEGG" id="bha:BH2362"/>
<dbReference type="Proteomes" id="UP000001258">
    <property type="component" value="Chromosome"/>
</dbReference>
<proteinExistence type="inferred from homology"/>
<feature type="binding site" evidence="7">
    <location>
        <begin position="255"/>
        <end position="258"/>
    </location>
    <ligand>
        <name>GTP</name>
        <dbReference type="ChEBI" id="CHEBI:37565"/>
    </ligand>
</feature>
<dbReference type="Gene3D" id="3.40.50.300">
    <property type="entry name" value="P-loop containing nucleotide triphosphate hydrolases"/>
    <property type="match status" value="1"/>
</dbReference>
<evidence type="ECO:0000256" key="3">
    <source>
        <dbReference type="ARBA" id="ARBA00022741"/>
    </source>
</evidence>
<dbReference type="GO" id="GO:0046872">
    <property type="term" value="F:metal ion binding"/>
    <property type="evidence" value="ECO:0007669"/>
    <property type="project" value="UniProtKB-KW"/>
</dbReference>
<feature type="binding site" evidence="8">
    <location>
        <position position="235"/>
    </location>
    <ligand>
        <name>Mg(2+)</name>
        <dbReference type="ChEBI" id="CHEBI:18420"/>
    </ligand>
</feature>
<evidence type="ECO:0000256" key="7">
    <source>
        <dbReference type="PIRSR" id="PIRSR006809-1"/>
    </source>
</evidence>
<dbReference type="HOGENOM" id="CLU_019597_2_2_9"/>
<dbReference type="RefSeq" id="WP_010898516.1">
    <property type="nucleotide sequence ID" value="NC_002570.2"/>
</dbReference>
<protein>
    <recommendedName>
        <fullName evidence="6">GTPase HflX</fullName>
    </recommendedName>
    <alternativeName>
        <fullName evidence="6">GTP-binding protein HflX</fullName>
    </alternativeName>
</protein>
<evidence type="ECO:0000256" key="4">
    <source>
        <dbReference type="ARBA" id="ARBA00022842"/>
    </source>
</evidence>
<comment type="subcellular location">
    <subcellularLocation>
        <location evidence="6">Cytoplasm</location>
    </subcellularLocation>
    <text evidence="6">May associate with membranes.</text>
</comment>
<feature type="binding site" evidence="8">
    <location>
        <position position="215"/>
    </location>
    <ligand>
        <name>Mg(2+)</name>
        <dbReference type="ChEBI" id="CHEBI:18420"/>
    </ligand>
</feature>
<sequence length="418" mass="47722">MEHLKETNAERVFLVACQLPNMTDEQFEASLEELEALTLTAQGTVIDRLTQKREAIEPATYIGRGKLDELAIKMEEQEADLVIVNGELSGSQVRNLTNRLGVRVIDRTQLILDIFAGRAKSREGKLQVELAQLNYLLPRIVGQGQGLSRLGGGIGTRGPGETKLETDRRHIRKRMADIDKQLKHTVKHRDRYRARRERNQTFRIALVGYTNAGKSTLLNRLTASDSYEEDLLFATLDPMTRKMRLPSGMEVILSDTVGFINQLPTTLVAAFRSTLEEVKHADLLLHVVDRSSEQLQAHMETVSELLHQLEVDQSQMLVVYNKADKPNLPIIPVHQQNGIEMSAHKREDIQRLRQMIERTLVDLFTPYVTELASDEGNKLAKLRRETIMTEMKWDEDRECYQVKGYVHPNHAWAEQLLD</sequence>
<dbReference type="InterPro" id="IPR042108">
    <property type="entry name" value="GTPase_HflX_N_sf"/>
</dbReference>
<evidence type="ECO:0000313" key="11">
    <source>
        <dbReference type="Proteomes" id="UP000001258"/>
    </source>
</evidence>
<dbReference type="PANTHER" id="PTHR10229">
    <property type="entry name" value="GTP-BINDING PROTEIN HFLX"/>
    <property type="match status" value="1"/>
</dbReference>
<organism evidence="10 11">
    <name type="scientific">Halalkalibacterium halodurans (strain ATCC BAA-125 / DSM 18197 / FERM 7344 / JCM 9153 / C-125)</name>
    <name type="common">Bacillus halodurans</name>
    <dbReference type="NCBI Taxonomy" id="272558"/>
    <lineage>
        <taxon>Bacteria</taxon>
        <taxon>Bacillati</taxon>
        <taxon>Bacillota</taxon>
        <taxon>Bacilli</taxon>
        <taxon>Bacillales</taxon>
        <taxon>Bacillaceae</taxon>
        <taxon>Halalkalibacterium (ex Joshi et al. 2022)</taxon>
    </lineage>
</organism>
<dbReference type="PIR" id="B83945">
    <property type="entry name" value="B83945"/>
</dbReference>
<feature type="domain" description="Hflx-type G" evidence="9">
    <location>
        <begin position="202"/>
        <end position="364"/>
    </location>
</feature>
<feature type="binding site" evidence="7">
    <location>
        <begin position="342"/>
        <end position="344"/>
    </location>
    <ligand>
        <name>GTP</name>
        <dbReference type="ChEBI" id="CHEBI:37565"/>
    </ligand>
</feature>
<dbReference type="NCBIfam" id="TIGR03156">
    <property type="entry name" value="GTP_HflX"/>
    <property type="match status" value="1"/>
</dbReference>
<dbReference type="Gene3D" id="3.40.50.11060">
    <property type="entry name" value="GTPase HflX, N-terminal domain"/>
    <property type="match status" value="1"/>
</dbReference>
<feature type="binding site" evidence="7">
    <location>
        <begin position="233"/>
        <end position="237"/>
    </location>
    <ligand>
        <name>GTP</name>
        <dbReference type="ChEBI" id="CHEBI:37565"/>
    </ligand>
</feature>
<name>Q9KAC7_HALH5</name>
<dbReference type="GO" id="GO:0043022">
    <property type="term" value="F:ribosome binding"/>
    <property type="evidence" value="ECO:0007669"/>
    <property type="project" value="TreeGrafter"/>
</dbReference>
<dbReference type="InterPro" id="IPR032305">
    <property type="entry name" value="GTP-bd_M"/>
</dbReference>
<evidence type="ECO:0000313" key="10">
    <source>
        <dbReference type="EMBL" id="BAB06081.1"/>
    </source>
</evidence>
<dbReference type="OrthoDB" id="9812272at2"/>
<dbReference type="HAMAP" id="MF_00900">
    <property type="entry name" value="GTPase_HflX"/>
    <property type="match status" value="1"/>
</dbReference>
<comment type="cofactor">
    <cofactor evidence="8">
        <name>Mg(2+)</name>
        <dbReference type="ChEBI" id="CHEBI:18420"/>
    </cofactor>
</comment>
<dbReference type="PRINTS" id="PR00326">
    <property type="entry name" value="GTP1OBG"/>
</dbReference>
<dbReference type="GO" id="GO:0005737">
    <property type="term" value="C:cytoplasm"/>
    <property type="evidence" value="ECO:0007669"/>
    <property type="project" value="UniProtKB-SubCell"/>
</dbReference>
<dbReference type="CDD" id="cd01878">
    <property type="entry name" value="HflX"/>
    <property type="match status" value="1"/>
</dbReference>
<evidence type="ECO:0000259" key="9">
    <source>
        <dbReference type="PROSITE" id="PS51705"/>
    </source>
</evidence>
<dbReference type="AlphaFoldDB" id="Q9KAC7"/>
<feature type="binding site" evidence="7">
    <location>
        <begin position="321"/>
        <end position="324"/>
    </location>
    <ligand>
        <name>GTP</name>
        <dbReference type="ChEBI" id="CHEBI:37565"/>
    </ligand>
</feature>
<accession>Q9KAC7</accession>
<dbReference type="STRING" id="272558.gene:10728260"/>
<evidence type="ECO:0000256" key="8">
    <source>
        <dbReference type="PIRSR" id="PIRSR006809-2"/>
    </source>
</evidence>
<evidence type="ECO:0000256" key="2">
    <source>
        <dbReference type="ARBA" id="ARBA00022723"/>
    </source>
</evidence>
<dbReference type="PANTHER" id="PTHR10229:SF0">
    <property type="entry name" value="GTP-BINDING PROTEIN 6-RELATED"/>
    <property type="match status" value="1"/>
</dbReference>
<dbReference type="InterPro" id="IPR027417">
    <property type="entry name" value="P-loop_NTPase"/>
</dbReference>
<dbReference type="PROSITE" id="PS51705">
    <property type="entry name" value="G_HFLX"/>
    <property type="match status" value="1"/>
</dbReference>
<keyword evidence="2 8" id="KW-0479">Metal-binding</keyword>
<keyword evidence="3 6" id="KW-0547">Nucleotide-binding</keyword>
<comment type="subunit">
    <text evidence="6">Monomer. Associates with the 50S ribosomal subunit.</text>
</comment>
<reference evidence="10 11" key="1">
    <citation type="journal article" date="2000" name="Nucleic Acids Res.">
        <title>Complete genome sequence of the alkaliphilic bacterium Bacillus halodurans and genomic sequence comparison with Bacillus subtilis.</title>
        <authorList>
            <person name="Takami H."/>
            <person name="Nakasone K."/>
            <person name="Takaki Y."/>
            <person name="Maeno G."/>
            <person name="Sasaki R."/>
            <person name="Masui N."/>
            <person name="Fuji F."/>
            <person name="Hirama C."/>
            <person name="Nakamura Y."/>
            <person name="Ogasawara N."/>
            <person name="Kuhara S."/>
            <person name="Horikoshi K."/>
        </authorList>
    </citation>
    <scope>NUCLEOTIDE SEQUENCE [LARGE SCALE GENOMIC DNA]</scope>
    <source>
        <strain evidence="11">ATCC BAA-125 / DSM 18197 / FERM 7344 / JCM 9153 / C-125</strain>
    </source>
</reference>
<dbReference type="Pfam" id="PF16360">
    <property type="entry name" value="GTP-bdg_M"/>
    <property type="match status" value="1"/>
</dbReference>
<feature type="binding site" evidence="7">
    <location>
        <begin position="208"/>
        <end position="215"/>
    </location>
    <ligand>
        <name>GTP</name>
        <dbReference type="ChEBI" id="CHEBI:37565"/>
    </ligand>
</feature>
<evidence type="ECO:0000256" key="5">
    <source>
        <dbReference type="ARBA" id="ARBA00023134"/>
    </source>
</evidence>
<keyword evidence="5 6" id="KW-0342">GTP-binding</keyword>
<dbReference type="SUPFAM" id="SSF52540">
    <property type="entry name" value="P-loop containing nucleoside triphosphate hydrolases"/>
    <property type="match status" value="1"/>
</dbReference>
<keyword evidence="1 6" id="KW-0963">Cytoplasm</keyword>
<dbReference type="GO" id="GO:0003924">
    <property type="term" value="F:GTPase activity"/>
    <property type="evidence" value="ECO:0007669"/>
    <property type="project" value="UniProtKB-UniRule"/>
</dbReference>
<dbReference type="PIRSF" id="PIRSF006809">
    <property type="entry name" value="GTP-binding_hflX_prd"/>
    <property type="match status" value="1"/>
</dbReference>
<dbReference type="InterPro" id="IPR030394">
    <property type="entry name" value="G_HFLX_dom"/>
</dbReference>
<dbReference type="InterPro" id="IPR016496">
    <property type="entry name" value="GTPase_HflX"/>
</dbReference>
<dbReference type="Pfam" id="PF13167">
    <property type="entry name" value="GTP-bdg_N"/>
    <property type="match status" value="1"/>
</dbReference>
<dbReference type="FunFam" id="3.40.50.11060:FF:000001">
    <property type="entry name" value="GTPase HflX"/>
    <property type="match status" value="1"/>
</dbReference>
<comment type="function">
    <text evidence="6">GTPase that associates with the 50S ribosomal subunit and may have a role during protein synthesis or ribosome biogenesis.</text>
</comment>
<dbReference type="EMBL" id="BA000004">
    <property type="protein sequence ID" value="BAB06081.1"/>
    <property type="molecule type" value="Genomic_DNA"/>
</dbReference>
<dbReference type="Gene3D" id="6.10.250.2860">
    <property type="match status" value="1"/>
</dbReference>
<comment type="similarity">
    <text evidence="6">Belongs to the TRAFAC class OBG-HflX-like GTPase superfamily. HflX GTPase family.</text>
</comment>
<keyword evidence="4 8" id="KW-0460">Magnesium</keyword>